<dbReference type="GO" id="GO:0005886">
    <property type="term" value="C:plasma membrane"/>
    <property type="evidence" value="ECO:0007669"/>
    <property type="project" value="UniProtKB-SubCell"/>
</dbReference>
<dbReference type="EMBL" id="FOET01000002">
    <property type="protein sequence ID" value="SEP90512.1"/>
    <property type="molecule type" value="Genomic_DNA"/>
</dbReference>
<comment type="subcellular location">
    <subcellularLocation>
        <location evidence="1">Cell membrane</location>
        <topology evidence="1">Multi-pass membrane protein</topology>
    </subcellularLocation>
</comment>
<dbReference type="GO" id="GO:0034257">
    <property type="term" value="F:nicotinamide riboside transmembrane transporter activity"/>
    <property type="evidence" value="ECO:0007669"/>
    <property type="project" value="InterPro"/>
</dbReference>
<feature type="transmembrane region" description="Helical" evidence="9">
    <location>
        <begin position="201"/>
        <end position="225"/>
    </location>
</feature>
<evidence type="ECO:0000256" key="2">
    <source>
        <dbReference type="ARBA" id="ARBA00006669"/>
    </source>
</evidence>
<evidence type="ECO:0000256" key="4">
    <source>
        <dbReference type="ARBA" id="ARBA00022475"/>
    </source>
</evidence>
<dbReference type="PANTHER" id="PTHR36122:SF2">
    <property type="entry name" value="NICOTINAMIDE RIBOSIDE TRANSPORTER PNUC"/>
    <property type="match status" value="1"/>
</dbReference>
<keyword evidence="4" id="KW-1003">Cell membrane</keyword>
<dbReference type="Proteomes" id="UP000199055">
    <property type="component" value="Unassembled WGS sequence"/>
</dbReference>
<evidence type="ECO:0000256" key="7">
    <source>
        <dbReference type="ARBA" id="ARBA00023136"/>
    </source>
</evidence>
<feature type="transmembrane region" description="Helical" evidence="9">
    <location>
        <begin position="46"/>
        <end position="66"/>
    </location>
</feature>
<keyword evidence="6 9" id="KW-1133">Transmembrane helix</keyword>
<evidence type="ECO:0000313" key="11">
    <source>
        <dbReference type="Proteomes" id="UP000199055"/>
    </source>
</evidence>
<protein>
    <submittedName>
        <fullName evidence="10">Nicotinamide mononucleotide transporter</fullName>
    </submittedName>
</protein>
<dbReference type="InterPro" id="IPR006419">
    <property type="entry name" value="NMN_transpt_PnuC"/>
</dbReference>
<evidence type="ECO:0000256" key="6">
    <source>
        <dbReference type="ARBA" id="ARBA00022989"/>
    </source>
</evidence>
<keyword evidence="3" id="KW-0813">Transport</keyword>
<dbReference type="Pfam" id="PF04973">
    <property type="entry name" value="NMN_transporter"/>
    <property type="match status" value="1"/>
</dbReference>
<organism evidence="10 11">
    <name type="scientific">Streptomyces radiopugnans</name>
    <dbReference type="NCBI Taxonomy" id="403935"/>
    <lineage>
        <taxon>Bacteria</taxon>
        <taxon>Bacillati</taxon>
        <taxon>Actinomycetota</taxon>
        <taxon>Actinomycetes</taxon>
        <taxon>Kitasatosporales</taxon>
        <taxon>Streptomycetaceae</taxon>
        <taxon>Streptomyces</taxon>
    </lineage>
</organism>
<evidence type="ECO:0000256" key="5">
    <source>
        <dbReference type="ARBA" id="ARBA00022692"/>
    </source>
</evidence>
<dbReference type="PANTHER" id="PTHR36122">
    <property type="entry name" value="NICOTINAMIDE RIBOSIDE TRANSPORTER PNUC"/>
    <property type="match status" value="1"/>
</dbReference>
<dbReference type="STRING" id="403935.SAMN05216481_102497"/>
<feature type="transmembrane region" description="Helical" evidence="9">
    <location>
        <begin position="137"/>
        <end position="156"/>
    </location>
</feature>
<dbReference type="AlphaFoldDB" id="A0A1H9BNI7"/>
<evidence type="ECO:0000313" key="10">
    <source>
        <dbReference type="EMBL" id="SEP90512.1"/>
    </source>
</evidence>
<evidence type="ECO:0000256" key="1">
    <source>
        <dbReference type="ARBA" id="ARBA00004651"/>
    </source>
</evidence>
<reference evidence="10 11" key="1">
    <citation type="submission" date="2016-10" db="EMBL/GenBank/DDBJ databases">
        <authorList>
            <person name="de Groot N.N."/>
        </authorList>
    </citation>
    <scope>NUCLEOTIDE SEQUENCE [LARGE SCALE GENOMIC DNA]</scope>
    <source>
        <strain evidence="10 11">CGMCC 4.3519</strain>
    </source>
</reference>
<feature type="region of interest" description="Disordered" evidence="8">
    <location>
        <begin position="97"/>
        <end position="119"/>
    </location>
</feature>
<evidence type="ECO:0000256" key="3">
    <source>
        <dbReference type="ARBA" id="ARBA00022448"/>
    </source>
</evidence>
<sequence>MSALEWLDGTLNGTAFEAFGQGVKWSDMVGNVMGLTALALGWRRSIWTWPAQFLAGLILVAAYASAQLSGGVGKQLLVIGVAVWGWRQWQRGASATAADDGSAAAGRPSGDGAGDGAGNSADGRITVRFATWRERGLLLAGTAAGTLAVGGLFTLYPQLSWSPWADAYIFVGTLAAMVAQARGWVEFWFAWLLVDLVGVPLAFGSGLAFSGLVYVIYFVLVLWGLRDWWLRSRAKAANDPALEGAPA</sequence>
<evidence type="ECO:0000256" key="8">
    <source>
        <dbReference type="SAM" id="MobiDB-lite"/>
    </source>
</evidence>
<keyword evidence="11" id="KW-1185">Reference proteome</keyword>
<keyword evidence="5 9" id="KW-0812">Transmembrane</keyword>
<accession>A0A1H9BNI7</accession>
<name>A0A1H9BNI7_9ACTN</name>
<comment type="similarity">
    <text evidence="2">Belongs to the nicotinamide ribonucleoside (NR) uptake permease (TC 4.B.1) family.</text>
</comment>
<dbReference type="RefSeq" id="WP_093656620.1">
    <property type="nucleotide sequence ID" value="NZ_FOET01000002.1"/>
</dbReference>
<keyword evidence="7 9" id="KW-0472">Membrane</keyword>
<evidence type="ECO:0000256" key="9">
    <source>
        <dbReference type="SAM" id="Phobius"/>
    </source>
</evidence>
<proteinExistence type="inferred from homology"/>
<feature type="compositionally biased region" description="Low complexity" evidence="8">
    <location>
        <begin position="97"/>
        <end position="108"/>
    </location>
</feature>
<gene>
    <name evidence="10" type="ORF">SAMN05216481_102497</name>
</gene>